<protein>
    <recommendedName>
        <fullName evidence="11">Thioredoxin domain-containing protein</fullName>
    </recommendedName>
</protein>
<evidence type="ECO:0000256" key="4">
    <source>
        <dbReference type="ARBA" id="ARBA00023157"/>
    </source>
</evidence>
<dbReference type="InterPro" id="IPR036939">
    <property type="entry name" value="Cu2_ascorb_mOase_N_sf"/>
</dbReference>
<dbReference type="InterPro" id="IPR009056">
    <property type="entry name" value="Cyt_c-like_dom"/>
</dbReference>
<dbReference type="SUPFAM" id="SSF49742">
    <property type="entry name" value="PHM/PNGase F"/>
    <property type="match status" value="2"/>
</dbReference>
<dbReference type="AlphaFoldDB" id="A0A6C2YKH3"/>
<dbReference type="RefSeq" id="WP_162656983.1">
    <property type="nucleotide sequence ID" value="NZ_LR593887.1"/>
</dbReference>
<dbReference type="KEGG" id="tim:GMBLW1_22310"/>
<evidence type="ECO:0000256" key="3">
    <source>
        <dbReference type="ARBA" id="ARBA00023004"/>
    </source>
</evidence>
<dbReference type="GO" id="GO:0020037">
    <property type="term" value="F:heme binding"/>
    <property type="evidence" value="ECO:0007669"/>
    <property type="project" value="InterPro"/>
</dbReference>
<evidence type="ECO:0000313" key="9">
    <source>
        <dbReference type="EMBL" id="VIP01729.1"/>
    </source>
</evidence>
<dbReference type="InterPro" id="IPR036909">
    <property type="entry name" value="Cyt_c-like_dom_sf"/>
</dbReference>
<dbReference type="InterPro" id="IPR000866">
    <property type="entry name" value="AhpC/TSA"/>
</dbReference>
<dbReference type="EMBL" id="LR593887">
    <property type="protein sequence ID" value="VTR99275.1"/>
    <property type="molecule type" value="Genomic_DNA"/>
</dbReference>
<dbReference type="InterPro" id="IPR047262">
    <property type="entry name" value="PRX-like1"/>
</dbReference>
<dbReference type="InterPro" id="IPR008977">
    <property type="entry name" value="PHM/PNGase_F_dom_sf"/>
</dbReference>
<name>A0A6C2YKH3_9BACT</name>
<dbReference type="InterPro" id="IPR013766">
    <property type="entry name" value="Thioredoxin_domain"/>
</dbReference>
<dbReference type="GO" id="GO:0009055">
    <property type="term" value="F:electron transfer activity"/>
    <property type="evidence" value="ECO:0007669"/>
    <property type="project" value="InterPro"/>
</dbReference>
<dbReference type="PROSITE" id="PS51007">
    <property type="entry name" value="CYTC"/>
    <property type="match status" value="1"/>
</dbReference>
<dbReference type="PANTHER" id="PTHR43640">
    <property type="entry name" value="OS07G0260300 PROTEIN"/>
    <property type="match status" value="1"/>
</dbReference>
<dbReference type="PROSITE" id="PS51352">
    <property type="entry name" value="THIOREDOXIN_2"/>
    <property type="match status" value="1"/>
</dbReference>
<gene>
    <name evidence="9" type="ORF">GMBLW1_22310</name>
</gene>
<dbReference type="Gene3D" id="2.60.120.230">
    <property type="match status" value="1"/>
</dbReference>
<evidence type="ECO:0000256" key="1">
    <source>
        <dbReference type="ARBA" id="ARBA00022617"/>
    </source>
</evidence>
<dbReference type="PANTHER" id="PTHR43640:SF1">
    <property type="entry name" value="THIOREDOXIN-DEPENDENT PEROXIREDOXIN"/>
    <property type="match status" value="1"/>
</dbReference>
<dbReference type="Pfam" id="PF03712">
    <property type="entry name" value="Cu2_monoox_C"/>
    <property type="match status" value="1"/>
</dbReference>
<dbReference type="InterPro" id="IPR014784">
    <property type="entry name" value="Cu2_ascorb_mOase-like_C"/>
</dbReference>
<accession>A0A6C2YKH3</accession>
<keyword evidence="3 5" id="KW-0408">Iron</keyword>
<keyword evidence="4" id="KW-1015">Disulfide bond</keyword>
<evidence type="ECO:0000259" key="7">
    <source>
        <dbReference type="PROSITE" id="PS51007"/>
    </source>
</evidence>
<evidence type="ECO:0000256" key="6">
    <source>
        <dbReference type="SAM" id="MobiDB-lite"/>
    </source>
</evidence>
<evidence type="ECO:0000259" key="8">
    <source>
        <dbReference type="PROSITE" id="PS51352"/>
    </source>
</evidence>
<keyword evidence="10" id="KW-1185">Reference proteome</keyword>
<dbReference type="Gene3D" id="3.40.30.10">
    <property type="entry name" value="Glutaredoxin"/>
    <property type="match status" value="1"/>
</dbReference>
<dbReference type="Pfam" id="PF00578">
    <property type="entry name" value="AhpC-TSA"/>
    <property type="match status" value="1"/>
</dbReference>
<proteinExistence type="predicted"/>
<feature type="domain" description="Cytochrome c" evidence="7">
    <location>
        <begin position="204"/>
        <end position="299"/>
    </location>
</feature>
<sequence>MRGRNFWIGLLGVTWTLLGVSIGSIRAAETPPAVEKLGKAISLPPLTDVAGQPVALDKDPHAKLVAVVFLSFECPVANSYIDPLNQLAQKYADRGVKLLGVIPGEEAAGDLRKSVQEFQFRFPVVADPKLQLADLFKATITPEVFVLDHNRVLRYRGRIDNTWAARLRKNASTTEYELRNALDELLAGKPVTTPATKSIGCPVRQDTSGTPITTKVTYYKDILPILQTNCQSCHRPGEVGPFSLMTYKQAVNWASDIEDYTHSGKMPPWKPTTGPAFENERRLSDKELNLISEWVKGGTPAGDPKDAPKPAVFTEGWQLGKPDLVLTVQDDFHVGPSGNDTFRCFVLPTNLKEDVYVVAVDVRPGNPSVVHHTLNFFDTSGTGRKLEAEARLTAKPGEQDHGPGYSVAMGVGFRPAPPGPDGKPTFGGVGGWAPGQMPHLLPEGYGYFLPAGSDMLVQVHYHRNGKPEKDRTSIGLYFAKKPKMKAYRTVTVGGEFLVIPPGASEFKAKGTRYLDRDCLLHSVLPHMHLLGKSVKVTITPPNSEPITLVGIDDWDYNWQETYWFRKPIPVKAGTKLEIEAIYDNSNRNPNNPSNPPRWVKVGEQTTDEMLFGFVGATTPDGSNVRLLRVPPTPIPAGTPTPKPGPVGQ</sequence>
<evidence type="ECO:0000256" key="5">
    <source>
        <dbReference type="PROSITE-ProRule" id="PRU00433"/>
    </source>
</evidence>
<dbReference type="SUPFAM" id="SSF52833">
    <property type="entry name" value="Thioredoxin-like"/>
    <property type="match status" value="1"/>
</dbReference>
<evidence type="ECO:0000313" key="10">
    <source>
        <dbReference type="Proteomes" id="UP000464378"/>
    </source>
</evidence>
<feature type="compositionally biased region" description="Pro residues" evidence="6">
    <location>
        <begin position="630"/>
        <end position="648"/>
    </location>
</feature>
<dbReference type="GO" id="GO:0005507">
    <property type="term" value="F:copper ion binding"/>
    <property type="evidence" value="ECO:0007669"/>
    <property type="project" value="InterPro"/>
</dbReference>
<feature type="domain" description="Thioredoxin" evidence="8">
    <location>
        <begin position="35"/>
        <end position="187"/>
    </location>
</feature>
<organism evidence="9">
    <name type="scientific">Tuwongella immobilis</name>
    <dbReference type="NCBI Taxonomy" id="692036"/>
    <lineage>
        <taxon>Bacteria</taxon>
        <taxon>Pseudomonadati</taxon>
        <taxon>Planctomycetota</taxon>
        <taxon>Planctomycetia</taxon>
        <taxon>Gemmatales</taxon>
        <taxon>Gemmataceae</taxon>
        <taxon>Tuwongella</taxon>
    </lineage>
</organism>
<dbReference type="GO" id="GO:0016715">
    <property type="term" value="F:oxidoreductase activity, acting on paired donors, with incorporation or reduction of molecular oxygen, reduced ascorbate as one donor, and incorporation of one atom of oxygen"/>
    <property type="evidence" value="ECO:0007669"/>
    <property type="project" value="InterPro"/>
</dbReference>
<dbReference type="GO" id="GO:0016209">
    <property type="term" value="F:antioxidant activity"/>
    <property type="evidence" value="ECO:0007669"/>
    <property type="project" value="InterPro"/>
</dbReference>
<feature type="region of interest" description="Disordered" evidence="6">
    <location>
        <begin position="622"/>
        <end position="648"/>
    </location>
</feature>
<dbReference type="EMBL" id="LR586016">
    <property type="protein sequence ID" value="VIP01729.1"/>
    <property type="molecule type" value="Genomic_DNA"/>
</dbReference>
<keyword evidence="2 5" id="KW-0479">Metal-binding</keyword>
<reference evidence="9" key="1">
    <citation type="submission" date="2019-04" db="EMBL/GenBank/DDBJ databases">
        <authorList>
            <consortium name="Science for Life Laboratories"/>
        </authorList>
    </citation>
    <scope>NUCLEOTIDE SEQUENCE</scope>
    <source>
        <strain evidence="9">MBLW1</strain>
    </source>
</reference>
<dbReference type="SUPFAM" id="SSF46626">
    <property type="entry name" value="Cytochrome c"/>
    <property type="match status" value="1"/>
</dbReference>
<dbReference type="InterPro" id="IPR024548">
    <property type="entry name" value="Cu2_monoox_C"/>
</dbReference>
<evidence type="ECO:0008006" key="11">
    <source>
        <dbReference type="Google" id="ProtNLM"/>
    </source>
</evidence>
<keyword evidence="1 5" id="KW-0349">Heme</keyword>
<dbReference type="InParanoid" id="A0A6C2YKH3"/>
<evidence type="ECO:0000256" key="2">
    <source>
        <dbReference type="ARBA" id="ARBA00022723"/>
    </source>
</evidence>
<dbReference type="Proteomes" id="UP000464378">
    <property type="component" value="Chromosome"/>
</dbReference>
<dbReference type="InterPro" id="IPR036249">
    <property type="entry name" value="Thioredoxin-like_sf"/>
</dbReference>
<dbReference type="Gene3D" id="2.60.120.310">
    <property type="entry name" value="Copper type II, ascorbate-dependent monooxygenase, N-terminal domain"/>
    <property type="match status" value="1"/>
</dbReference>